<evidence type="ECO:0000313" key="2">
    <source>
        <dbReference type="EMBL" id="WLG82742.1"/>
    </source>
</evidence>
<keyword evidence="3" id="KW-1185">Reference proteome</keyword>
<organism evidence="2 3">
    <name type="scientific">Pseudomonas cucumis</name>
    <dbReference type="NCBI Taxonomy" id="2954082"/>
    <lineage>
        <taxon>Bacteria</taxon>
        <taxon>Pseudomonadati</taxon>
        <taxon>Pseudomonadota</taxon>
        <taxon>Gammaproteobacteria</taxon>
        <taxon>Pseudomonadales</taxon>
        <taxon>Pseudomonadaceae</taxon>
        <taxon>Pseudomonas</taxon>
    </lineage>
</organism>
<sequence length="164" mass="18945">MLLEKIDNLRKEGRAVYEKAQRLEKMLPQIRRESYNSLKAKYPGIEQRDWAGLVRAMQAGKLPVDMSEEINVIYEEISTYKEQAAAARIRSKEIYAAAAAADTRRALDPEVDPTPRGQHQKLRQCTQYPQRKDCNDGESETEKWKRCKFMVYGESGFRCIAPTK</sequence>
<name>A0ABY9EQ54_9PSED</name>
<reference evidence="2 3" key="1">
    <citation type="submission" date="2023-02" db="EMBL/GenBank/DDBJ databases">
        <title>Evolution of Hrp T3SS in non-pathogenic Pseudomonas fluorescens.</title>
        <authorList>
            <person name="Liao K."/>
            <person name="Wei H."/>
            <person name="Gu Y."/>
        </authorList>
    </citation>
    <scope>NUCLEOTIDE SEQUENCE [LARGE SCALE GENOMIC DNA]</scope>
    <source>
        <strain evidence="2 3">FP1935</strain>
    </source>
</reference>
<dbReference type="EMBL" id="CP117454">
    <property type="protein sequence ID" value="WLG82742.1"/>
    <property type="molecule type" value="Genomic_DNA"/>
</dbReference>
<proteinExistence type="predicted"/>
<dbReference type="RefSeq" id="WP_305445851.1">
    <property type="nucleotide sequence ID" value="NZ_CP117454.1"/>
</dbReference>
<dbReference type="Proteomes" id="UP001239418">
    <property type="component" value="Chromosome"/>
</dbReference>
<evidence type="ECO:0000256" key="1">
    <source>
        <dbReference type="SAM" id="MobiDB-lite"/>
    </source>
</evidence>
<evidence type="ECO:0000313" key="3">
    <source>
        <dbReference type="Proteomes" id="UP001239418"/>
    </source>
</evidence>
<accession>A0ABY9EQ54</accession>
<feature type="compositionally biased region" description="Basic and acidic residues" evidence="1">
    <location>
        <begin position="130"/>
        <end position="141"/>
    </location>
</feature>
<gene>
    <name evidence="2" type="ORF">PSH97_16575</name>
</gene>
<feature type="region of interest" description="Disordered" evidence="1">
    <location>
        <begin position="103"/>
        <end position="141"/>
    </location>
</feature>
<protein>
    <submittedName>
        <fullName evidence="2">Uncharacterized protein</fullName>
    </submittedName>
</protein>